<comment type="caution">
    <text evidence="1">The sequence shown here is derived from an EMBL/GenBank/DDBJ whole genome shotgun (WGS) entry which is preliminary data.</text>
</comment>
<dbReference type="EMBL" id="JAWXYG010000010">
    <property type="protein sequence ID" value="KAK4260288.1"/>
    <property type="molecule type" value="Genomic_DNA"/>
</dbReference>
<accession>A0AAE1MFG5</accession>
<dbReference type="AlphaFoldDB" id="A0AAE1MFG5"/>
<keyword evidence="2" id="KW-1185">Reference proteome</keyword>
<name>A0AAE1MFG5_9FABA</name>
<gene>
    <name evidence="1" type="ORF">QN277_003428</name>
</gene>
<proteinExistence type="predicted"/>
<protein>
    <submittedName>
        <fullName evidence="1">Uncharacterized protein</fullName>
    </submittedName>
</protein>
<reference evidence="1" key="1">
    <citation type="submission" date="2023-10" db="EMBL/GenBank/DDBJ databases">
        <title>Chromosome-level genome of the transformable northern wattle, Acacia crassicarpa.</title>
        <authorList>
            <person name="Massaro I."/>
            <person name="Sinha N.R."/>
            <person name="Poethig S."/>
            <person name="Leichty A.R."/>
        </authorList>
    </citation>
    <scope>NUCLEOTIDE SEQUENCE</scope>
    <source>
        <strain evidence="1">Acra3RX</strain>
        <tissue evidence="1">Leaf</tissue>
    </source>
</reference>
<dbReference type="Proteomes" id="UP001293593">
    <property type="component" value="Unassembled WGS sequence"/>
</dbReference>
<evidence type="ECO:0000313" key="1">
    <source>
        <dbReference type="EMBL" id="KAK4260288.1"/>
    </source>
</evidence>
<evidence type="ECO:0000313" key="2">
    <source>
        <dbReference type="Proteomes" id="UP001293593"/>
    </source>
</evidence>
<organism evidence="1 2">
    <name type="scientific">Acacia crassicarpa</name>
    <name type="common">northern wattle</name>
    <dbReference type="NCBI Taxonomy" id="499986"/>
    <lineage>
        <taxon>Eukaryota</taxon>
        <taxon>Viridiplantae</taxon>
        <taxon>Streptophyta</taxon>
        <taxon>Embryophyta</taxon>
        <taxon>Tracheophyta</taxon>
        <taxon>Spermatophyta</taxon>
        <taxon>Magnoliopsida</taxon>
        <taxon>eudicotyledons</taxon>
        <taxon>Gunneridae</taxon>
        <taxon>Pentapetalae</taxon>
        <taxon>rosids</taxon>
        <taxon>fabids</taxon>
        <taxon>Fabales</taxon>
        <taxon>Fabaceae</taxon>
        <taxon>Caesalpinioideae</taxon>
        <taxon>mimosoid clade</taxon>
        <taxon>Acacieae</taxon>
        <taxon>Acacia</taxon>
    </lineage>
</organism>
<sequence>MRLFYKGQVITIERQDLKGQVIQE</sequence>